<gene>
    <name evidence="5" type="ORF">MBBAR_8c00030</name>
</gene>
<evidence type="ECO:0000313" key="5">
    <source>
        <dbReference type="EMBL" id="OQD58780.1"/>
    </source>
</evidence>
<evidence type="ECO:0000256" key="3">
    <source>
        <dbReference type="ARBA" id="ARBA00022840"/>
    </source>
</evidence>
<evidence type="ECO:0000259" key="4">
    <source>
        <dbReference type="PROSITE" id="PS51206"/>
    </source>
</evidence>
<name>A0A1V6N238_METAZ</name>
<dbReference type="PANTHER" id="PTHR35372:SF2">
    <property type="entry name" value="SF3 HELICASE DOMAIN-CONTAINING PROTEIN"/>
    <property type="match status" value="1"/>
</dbReference>
<dbReference type="InterPro" id="IPR045455">
    <property type="entry name" value="NrS-1_pol-like_helicase"/>
</dbReference>
<dbReference type="Pfam" id="PF19263">
    <property type="entry name" value="DUF5906"/>
    <property type="match status" value="1"/>
</dbReference>
<evidence type="ECO:0000256" key="2">
    <source>
        <dbReference type="ARBA" id="ARBA00022801"/>
    </source>
</evidence>
<feature type="domain" description="SF3 helicase" evidence="4">
    <location>
        <begin position="300"/>
        <end position="456"/>
    </location>
</feature>
<dbReference type="InterPro" id="IPR027417">
    <property type="entry name" value="P-loop_NTPase"/>
</dbReference>
<dbReference type="PROSITE" id="PS51206">
    <property type="entry name" value="SF3_HELICASE_1"/>
    <property type="match status" value="1"/>
</dbReference>
<reference evidence="5 6" key="1">
    <citation type="submission" date="2014-12" db="EMBL/GenBank/DDBJ databases">
        <title>Genome sequence of Methanobrevibacter arboriphilicus DH1, DSM1125.</title>
        <authorList>
            <person name="Poehlein A."/>
            <person name="Thauer R.K."/>
            <person name="Seedorf H."/>
            <person name="Daniel R."/>
        </authorList>
    </citation>
    <scope>NUCLEOTIDE SEQUENCE [LARGE SCALE GENOMIC DNA]</scope>
    <source>
        <strain evidence="5 6">DH1</strain>
    </source>
</reference>
<evidence type="ECO:0000256" key="1">
    <source>
        <dbReference type="ARBA" id="ARBA00022741"/>
    </source>
</evidence>
<keyword evidence="3" id="KW-0067">ATP-binding</keyword>
<dbReference type="AlphaFoldDB" id="A0A1V6N238"/>
<keyword evidence="1" id="KW-0547">Nucleotide-binding</keyword>
<comment type="caution">
    <text evidence="5">The sequence shown here is derived from an EMBL/GenBank/DDBJ whole genome shotgun (WGS) entry which is preliminary data.</text>
</comment>
<dbReference type="PANTHER" id="PTHR35372">
    <property type="entry name" value="ATP BINDING PROTEIN-RELATED"/>
    <property type="match status" value="1"/>
</dbReference>
<dbReference type="InterPro" id="IPR051620">
    <property type="entry name" value="ORF904-like_C"/>
</dbReference>
<keyword evidence="6" id="KW-1185">Reference proteome</keyword>
<sequence length="610" mass="70039">MDLLLDNNRKIAIGDVILSKGKDIENFNVYLLYIPSKEYWVIIQGDFGIKTFSVEYSNPPILLEGSNDFENDSLYFLLNDKITDFIKDNFDIDKIPDFFDIVLDIVNIIEGISSNNTSNFPEGSLIYNLIEDAREIFTLSEFDLLIEKIRNNYKNRKNISKSNMILAKLLSNKENVILRKDYGTIYKLDEKSNGYKFLSIDDLKRVVDKLIGDKEYVNINDINTALSHIGNRLSPRYDFVRFKNGIYDIKKMKFIKKSNKPVFTLTEVNHKYRPDFKGKTVIDDYLKSSLNRRSSKLTNDYIKGLKEIIGYLFTSGNEEEILIFIVGIGGSGKSLLVNILSLIFGSHKIADLKIRDMNTSHGTSSLVGKQINIVRDSDDTLVENMAILKQLSGNDDLQVNPKNRPHTIIPNKEVSKIIVMANEIPAFKKLDDAFIDRLVFIEFLHKFRGTKKEDKSLLSLISNDSNAIEKLIFESLEAYKAKKRVGKDFILKKSLNETKILLKKHSNPLNYLIAKLILDFDINSTEKIYVEDLRVLLKRLANVEGIELSYNCDGDIDGRLISKAIKSTFDLEDFKINNKSYGTKIDSKKTKRYYPFLCKNQILWEGLISD</sequence>
<dbReference type="GO" id="GO:0005524">
    <property type="term" value="F:ATP binding"/>
    <property type="evidence" value="ECO:0007669"/>
    <property type="project" value="UniProtKB-KW"/>
</dbReference>
<dbReference type="SUPFAM" id="SSF52540">
    <property type="entry name" value="P-loop containing nucleoside triphosphate hydrolases"/>
    <property type="match status" value="1"/>
</dbReference>
<proteinExistence type="predicted"/>
<dbReference type="Gene3D" id="3.40.50.300">
    <property type="entry name" value="P-loop containing nucleotide triphosphate hydrolases"/>
    <property type="match status" value="1"/>
</dbReference>
<evidence type="ECO:0000313" key="6">
    <source>
        <dbReference type="Proteomes" id="UP000191661"/>
    </source>
</evidence>
<protein>
    <submittedName>
        <fullName evidence="5">Putative phage primase</fullName>
    </submittedName>
</protein>
<dbReference type="GO" id="GO:0016787">
    <property type="term" value="F:hydrolase activity"/>
    <property type="evidence" value="ECO:0007669"/>
    <property type="project" value="UniProtKB-KW"/>
</dbReference>
<organism evidence="5 6">
    <name type="scientific">Methanobrevibacter arboriphilus JCM 13429 = DSM 1125</name>
    <dbReference type="NCBI Taxonomy" id="1300164"/>
    <lineage>
        <taxon>Archaea</taxon>
        <taxon>Methanobacteriati</taxon>
        <taxon>Methanobacteriota</taxon>
        <taxon>Methanomada group</taxon>
        <taxon>Methanobacteria</taxon>
        <taxon>Methanobacteriales</taxon>
        <taxon>Methanobacteriaceae</taxon>
        <taxon>Methanobrevibacter</taxon>
    </lineage>
</organism>
<keyword evidence="2" id="KW-0378">Hydrolase</keyword>
<dbReference type="RefSeq" id="WP_080460311.1">
    <property type="nucleotide sequence ID" value="NZ_JXMW01000008.1"/>
</dbReference>
<dbReference type="InterPro" id="IPR014015">
    <property type="entry name" value="Helicase_SF3_DNA-vir"/>
</dbReference>
<dbReference type="Proteomes" id="UP000191661">
    <property type="component" value="Unassembled WGS sequence"/>
</dbReference>
<dbReference type="EMBL" id="JXMW01000008">
    <property type="protein sequence ID" value="OQD58780.1"/>
    <property type="molecule type" value="Genomic_DNA"/>
</dbReference>
<accession>A0A1V6N238</accession>